<keyword evidence="9" id="KW-1133">Transmembrane helix</keyword>
<evidence type="ECO:0000313" key="10">
    <source>
        <dbReference type="EMBL" id="KAL1854027.1"/>
    </source>
</evidence>
<gene>
    <name evidence="10" type="ORF">VTK73DRAFT_8826</name>
</gene>
<name>A0ABR3W5Z4_9PEZI</name>
<dbReference type="EMBL" id="JAZHXJ010000677">
    <property type="protein sequence ID" value="KAL1854027.1"/>
    <property type="molecule type" value="Genomic_DNA"/>
</dbReference>
<evidence type="ECO:0000256" key="1">
    <source>
        <dbReference type="ARBA" id="ARBA00001971"/>
    </source>
</evidence>
<dbReference type="SUPFAM" id="SSF48264">
    <property type="entry name" value="Cytochrome P450"/>
    <property type="match status" value="1"/>
</dbReference>
<dbReference type="PRINTS" id="PR00385">
    <property type="entry name" value="P450"/>
</dbReference>
<dbReference type="PANTHER" id="PTHR24305">
    <property type="entry name" value="CYTOCHROME P450"/>
    <property type="match status" value="1"/>
</dbReference>
<dbReference type="PANTHER" id="PTHR24305:SF230">
    <property type="entry name" value="P450, PUTATIVE (EUROFUNG)-RELATED"/>
    <property type="match status" value="1"/>
</dbReference>
<reference evidence="10 11" key="1">
    <citation type="journal article" date="2024" name="Commun. Biol.">
        <title>Comparative genomic analysis of thermophilic fungi reveals convergent evolutionary adaptations and gene losses.</title>
        <authorList>
            <person name="Steindorff A.S."/>
            <person name="Aguilar-Pontes M.V."/>
            <person name="Robinson A.J."/>
            <person name="Andreopoulos B."/>
            <person name="LaButti K."/>
            <person name="Kuo A."/>
            <person name="Mondo S."/>
            <person name="Riley R."/>
            <person name="Otillar R."/>
            <person name="Haridas S."/>
            <person name="Lipzen A."/>
            <person name="Grimwood J."/>
            <person name="Schmutz J."/>
            <person name="Clum A."/>
            <person name="Reid I.D."/>
            <person name="Moisan M.C."/>
            <person name="Butler G."/>
            <person name="Nguyen T.T.M."/>
            <person name="Dewar K."/>
            <person name="Conant G."/>
            <person name="Drula E."/>
            <person name="Henrissat B."/>
            <person name="Hansel C."/>
            <person name="Singer S."/>
            <person name="Hutchinson M.I."/>
            <person name="de Vries R.P."/>
            <person name="Natvig D.O."/>
            <person name="Powell A.J."/>
            <person name="Tsang A."/>
            <person name="Grigoriev I.V."/>
        </authorList>
    </citation>
    <scope>NUCLEOTIDE SEQUENCE [LARGE SCALE GENOMIC DNA]</scope>
    <source>
        <strain evidence="10 11">ATCC 24622</strain>
    </source>
</reference>
<dbReference type="PRINTS" id="PR00463">
    <property type="entry name" value="EP450I"/>
</dbReference>
<evidence type="ECO:0000256" key="5">
    <source>
        <dbReference type="ARBA" id="ARBA00023002"/>
    </source>
</evidence>
<evidence type="ECO:0000256" key="8">
    <source>
        <dbReference type="RuleBase" id="RU000461"/>
    </source>
</evidence>
<dbReference type="InterPro" id="IPR001128">
    <property type="entry name" value="Cyt_P450"/>
</dbReference>
<keyword evidence="6 8" id="KW-0408">Iron</keyword>
<dbReference type="Gene3D" id="1.10.630.10">
    <property type="entry name" value="Cytochrome P450"/>
    <property type="match status" value="1"/>
</dbReference>
<evidence type="ECO:0000256" key="6">
    <source>
        <dbReference type="ARBA" id="ARBA00023004"/>
    </source>
</evidence>
<keyword evidence="9" id="KW-0812">Transmembrane</keyword>
<keyword evidence="3 8" id="KW-0349">Heme</keyword>
<dbReference type="InterPro" id="IPR036396">
    <property type="entry name" value="Cyt_P450_sf"/>
</dbReference>
<comment type="similarity">
    <text evidence="2 8">Belongs to the cytochrome P450 family.</text>
</comment>
<sequence length="531" mass="60178">MIPAHLGAGAALGALLIVVCCIGRVIYNLYFHPLASYPGPLLNRATRLVYCYRLVTGRLSLDVRDYHERYGPVVRIAPNELSFACAAAWKDIYGHRIGPHGTTSELPKNPDFYLLKGQEPGILATNRENHAMLRRQLAHGFSDRGLRAQESLIGAYVDLLIQRLRERAVRKPGTDARFVRGQVKDGKDEEMGSDAPLLSGLAGSDAPAPPRFDMTQWYNWTTFDIIGDLAFGEPFGCLENATYHPWVLTVNNTMLRMASQNAVKYMGLGWLIPLLLKFVITSRREHIARTDEKLKRRMQLSFERPDLIEGLLKKKDEMNLSWSRLRTTASSLIIAGSETTATLLSGATYLLCSHPEVLRRVTDEVRSTFASEQEITLTSVGNLPYMLACLNEAMRRYPPVPIGTPRVVPAAGMQIAGYDVPEKTVVAVWQYAAYHSTQNFREPFEYRPERFLHDPKYENDKIEVLQPFSVGPRNCLGRNLAYSEMRLILARLLFNFDIELADKNSQWLNQNAYIIWKKPPLEVYLHPRKVE</sequence>
<evidence type="ECO:0000256" key="4">
    <source>
        <dbReference type="ARBA" id="ARBA00022723"/>
    </source>
</evidence>
<keyword evidence="9" id="KW-0472">Membrane</keyword>
<evidence type="ECO:0000256" key="2">
    <source>
        <dbReference type="ARBA" id="ARBA00010617"/>
    </source>
</evidence>
<dbReference type="InterPro" id="IPR002401">
    <property type="entry name" value="Cyt_P450_E_grp-I"/>
</dbReference>
<evidence type="ECO:0000256" key="3">
    <source>
        <dbReference type="ARBA" id="ARBA00022617"/>
    </source>
</evidence>
<keyword evidence="4 8" id="KW-0479">Metal-binding</keyword>
<evidence type="ECO:0000313" key="11">
    <source>
        <dbReference type="Proteomes" id="UP001586593"/>
    </source>
</evidence>
<accession>A0ABR3W5Z4</accession>
<keyword evidence="7 8" id="KW-0503">Monooxygenase</keyword>
<evidence type="ECO:0000256" key="7">
    <source>
        <dbReference type="ARBA" id="ARBA00023033"/>
    </source>
</evidence>
<dbReference type="Pfam" id="PF00067">
    <property type="entry name" value="p450"/>
    <property type="match status" value="1"/>
</dbReference>
<comment type="caution">
    <text evidence="10">The sequence shown here is derived from an EMBL/GenBank/DDBJ whole genome shotgun (WGS) entry which is preliminary data.</text>
</comment>
<dbReference type="CDD" id="cd11058">
    <property type="entry name" value="CYP60B-like"/>
    <property type="match status" value="1"/>
</dbReference>
<proteinExistence type="inferred from homology"/>
<dbReference type="Proteomes" id="UP001586593">
    <property type="component" value="Unassembled WGS sequence"/>
</dbReference>
<dbReference type="InterPro" id="IPR050121">
    <property type="entry name" value="Cytochrome_P450_monoxygenase"/>
</dbReference>
<organism evidence="10 11">
    <name type="scientific">Phialemonium thermophilum</name>
    <dbReference type="NCBI Taxonomy" id="223376"/>
    <lineage>
        <taxon>Eukaryota</taxon>
        <taxon>Fungi</taxon>
        <taxon>Dikarya</taxon>
        <taxon>Ascomycota</taxon>
        <taxon>Pezizomycotina</taxon>
        <taxon>Sordariomycetes</taxon>
        <taxon>Sordariomycetidae</taxon>
        <taxon>Cephalothecales</taxon>
        <taxon>Cephalothecaceae</taxon>
        <taxon>Phialemonium</taxon>
    </lineage>
</organism>
<comment type="cofactor">
    <cofactor evidence="1">
        <name>heme</name>
        <dbReference type="ChEBI" id="CHEBI:30413"/>
    </cofactor>
</comment>
<feature type="transmembrane region" description="Helical" evidence="9">
    <location>
        <begin position="6"/>
        <end position="27"/>
    </location>
</feature>
<dbReference type="InterPro" id="IPR017972">
    <property type="entry name" value="Cyt_P450_CS"/>
</dbReference>
<dbReference type="PROSITE" id="PS00086">
    <property type="entry name" value="CYTOCHROME_P450"/>
    <property type="match status" value="1"/>
</dbReference>
<evidence type="ECO:0000256" key="9">
    <source>
        <dbReference type="SAM" id="Phobius"/>
    </source>
</evidence>
<evidence type="ECO:0008006" key="12">
    <source>
        <dbReference type="Google" id="ProtNLM"/>
    </source>
</evidence>
<keyword evidence="5 8" id="KW-0560">Oxidoreductase</keyword>
<keyword evidence="11" id="KW-1185">Reference proteome</keyword>
<protein>
    <recommendedName>
        <fullName evidence="12">Cytochrome P450</fullName>
    </recommendedName>
</protein>